<proteinExistence type="predicted"/>
<protein>
    <submittedName>
        <fullName evidence="1">Uncharacterized protein</fullName>
    </submittedName>
</protein>
<evidence type="ECO:0000313" key="1">
    <source>
        <dbReference type="EMBL" id="UUZ46498.1"/>
    </source>
</evidence>
<organism evidence="1 2">
    <name type="scientific">Janibacter limosus</name>
    <dbReference type="NCBI Taxonomy" id="53458"/>
    <lineage>
        <taxon>Bacteria</taxon>
        <taxon>Bacillati</taxon>
        <taxon>Actinomycetota</taxon>
        <taxon>Actinomycetes</taxon>
        <taxon>Micrococcales</taxon>
        <taxon>Intrasporangiaceae</taxon>
        <taxon>Janibacter</taxon>
    </lineage>
</organism>
<gene>
    <name evidence="1" type="ORF">LP422_03250</name>
</gene>
<dbReference type="Proteomes" id="UP001059663">
    <property type="component" value="Chromosome"/>
</dbReference>
<sequence>MRSSAGSPPDESDLRLALHPQLPHLRAGRDHLQCRHWMGRVAQDWVVLTELTDHSASALGIVTGLQFLPMLLLAPLDRSRR</sequence>
<accession>A0AC61U919</accession>
<name>A0AC61U919_9MICO</name>
<reference evidence="1" key="1">
    <citation type="submission" date="2021-11" db="EMBL/GenBank/DDBJ databases">
        <title>Study of the species diversity of bacterial strains isolated from a unique natural object - Shulgan-Tash cave (Bashkiria).</title>
        <authorList>
            <person name="Sazanova A.L."/>
            <person name="Chirak E.R."/>
            <person name="Safronova V.I."/>
        </authorList>
    </citation>
    <scope>NUCLEOTIDE SEQUENCE</scope>
    <source>
        <strain evidence="1">P1</strain>
    </source>
</reference>
<evidence type="ECO:0000313" key="2">
    <source>
        <dbReference type="Proteomes" id="UP001059663"/>
    </source>
</evidence>
<dbReference type="EMBL" id="CP087977">
    <property type="protein sequence ID" value="UUZ46498.1"/>
    <property type="molecule type" value="Genomic_DNA"/>
</dbReference>